<evidence type="ECO:0000313" key="3">
    <source>
        <dbReference type="Proteomes" id="UP000199671"/>
    </source>
</evidence>
<name>A0A1H0AHS8_9ACTO</name>
<dbReference type="Proteomes" id="UP000199671">
    <property type="component" value="Unassembled WGS sequence"/>
</dbReference>
<feature type="region of interest" description="Disordered" evidence="1">
    <location>
        <begin position="1"/>
        <end position="24"/>
    </location>
</feature>
<evidence type="ECO:0000256" key="1">
    <source>
        <dbReference type="SAM" id="MobiDB-lite"/>
    </source>
</evidence>
<protein>
    <submittedName>
        <fullName evidence="2">Uncharacterized protein</fullName>
    </submittedName>
</protein>
<gene>
    <name evidence="2" type="ORF">SAMN04487766_1264</name>
</gene>
<sequence length="62" mass="6657">MTSTPRPVPRLVPQRTPAAASAPALDLTTRLEAAAALPLEERAVELASIHETLASRLRQTQN</sequence>
<reference evidence="2 3" key="1">
    <citation type="submission" date="2016-10" db="EMBL/GenBank/DDBJ databases">
        <authorList>
            <person name="de Groot N.N."/>
        </authorList>
    </citation>
    <scope>NUCLEOTIDE SEQUENCE [LARGE SCALE GENOMIC DNA]</scope>
    <source>
        <strain evidence="2 3">KPR-7B</strain>
    </source>
</reference>
<dbReference type="EMBL" id="FNHU01000026">
    <property type="protein sequence ID" value="SDN33039.1"/>
    <property type="molecule type" value="Genomic_DNA"/>
</dbReference>
<evidence type="ECO:0000313" key="2">
    <source>
        <dbReference type="EMBL" id="SDN33039.1"/>
    </source>
</evidence>
<proteinExistence type="predicted"/>
<accession>A0A1H0AHS8</accession>
<organism evidence="2 3">
    <name type="scientific">Actinomyces ruminicola</name>
    <dbReference type="NCBI Taxonomy" id="332524"/>
    <lineage>
        <taxon>Bacteria</taxon>
        <taxon>Bacillati</taxon>
        <taxon>Actinomycetota</taxon>
        <taxon>Actinomycetes</taxon>
        <taxon>Actinomycetales</taxon>
        <taxon>Actinomycetaceae</taxon>
        <taxon>Actinomyces</taxon>
    </lineage>
</organism>
<dbReference type="AlphaFoldDB" id="A0A1H0AHS8"/>
<dbReference type="RefSeq" id="WP_143008991.1">
    <property type="nucleotide sequence ID" value="NZ_FNHU01000026.1"/>
</dbReference>
<feature type="compositionally biased region" description="Pro residues" evidence="1">
    <location>
        <begin position="1"/>
        <end position="10"/>
    </location>
</feature>